<proteinExistence type="predicted"/>
<sequence>MLLIQLHKRQNKPTILKCIRADKSETWSKLHPNTEYHDLAHIAVEKVLGFKNAFYGLVSQGVGISDFELPEAQKPEALRGPNLPKESLVTEHLVNLLTIEQFNTKGPIDFIKEIKKILVENNLPYPNTLTEHTLNFIRTEYTRLITAWKNVQDGAYLENKFDL</sequence>
<protein>
    <submittedName>
        <fullName evidence="1">Uncharacterized protein</fullName>
    </submittedName>
</protein>
<evidence type="ECO:0000313" key="1">
    <source>
        <dbReference type="EMBL" id="SNS07957.1"/>
    </source>
</evidence>
<gene>
    <name evidence="1" type="ORF">SAMN06265376_106220</name>
</gene>
<dbReference type="AlphaFoldDB" id="A0A239BIH4"/>
<name>A0A239BIH4_9FLAO</name>
<dbReference type="RefSeq" id="WP_089372831.1">
    <property type="nucleotide sequence ID" value="NZ_BMEP01000005.1"/>
</dbReference>
<dbReference type="EMBL" id="FZNY01000006">
    <property type="protein sequence ID" value="SNS07957.1"/>
    <property type="molecule type" value="Genomic_DNA"/>
</dbReference>
<evidence type="ECO:0000313" key="2">
    <source>
        <dbReference type="Proteomes" id="UP000198379"/>
    </source>
</evidence>
<keyword evidence="2" id="KW-1185">Reference proteome</keyword>
<dbReference type="Proteomes" id="UP000198379">
    <property type="component" value="Unassembled WGS sequence"/>
</dbReference>
<reference evidence="1 2" key="1">
    <citation type="submission" date="2017-06" db="EMBL/GenBank/DDBJ databases">
        <authorList>
            <person name="Kim H.J."/>
            <person name="Triplett B.A."/>
        </authorList>
    </citation>
    <scope>NUCLEOTIDE SEQUENCE [LARGE SCALE GENOMIC DNA]</scope>
    <source>
        <strain evidence="1 2">DSM 25597</strain>
    </source>
</reference>
<dbReference type="OrthoDB" id="1493986at2"/>
<organism evidence="1 2">
    <name type="scientific">Dokdonia pacifica</name>
    <dbReference type="NCBI Taxonomy" id="1627892"/>
    <lineage>
        <taxon>Bacteria</taxon>
        <taxon>Pseudomonadati</taxon>
        <taxon>Bacteroidota</taxon>
        <taxon>Flavobacteriia</taxon>
        <taxon>Flavobacteriales</taxon>
        <taxon>Flavobacteriaceae</taxon>
        <taxon>Dokdonia</taxon>
    </lineage>
</organism>
<accession>A0A239BIH4</accession>